<accession>A0A645B1L3</accession>
<protein>
    <recommendedName>
        <fullName evidence="2">Nudix hydrolase domain-containing protein</fullName>
    </recommendedName>
</protein>
<evidence type="ECO:0000313" key="3">
    <source>
        <dbReference type="EMBL" id="MPM57053.1"/>
    </source>
</evidence>
<name>A0A645B1L3_9ZZZZ</name>
<proteinExistence type="predicted"/>
<feature type="domain" description="Nudix hydrolase" evidence="2">
    <location>
        <begin position="19"/>
        <end position="163"/>
    </location>
</feature>
<sequence>MKFSVHCGLAAVPKGAGITKRQAVRGIIADQGKLLMVTNVCRDYKFPGGGVHEQEDERLALLREIKEETGYTDLEILGLAGEAEQINVDLHNQFGYFVMHSSYYLCRLNSREQVLPRLDAYEDQLDFKPVFITAAEALEINQHLLLNADYQNHWLLRETKVLAILSKEKNLMNML</sequence>
<reference evidence="3" key="1">
    <citation type="submission" date="2019-08" db="EMBL/GenBank/DDBJ databases">
        <authorList>
            <person name="Kucharzyk K."/>
            <person name="Murdoch R.W."/>
            <person name="Higgins S."/>
            <person name="Loffler F."/>
        </authorList>
    </citation>
    <scope>NUCLEOTIDE SEQUENCE</scope>
</reference>
<dbReference type="PROSITE" id="PS51462">
    <property type="entry name" value="NUDIX"/>
    <property type="match status" value="1"/>
</dbReference>
<evidence type="ECO:0000256" key="1">
    <source>
        <dbReference type="ARBA" id="ARBA00022801"/>
    </source>
</evidence>
<gene>
    <name evidence="3" type="ORF">SDC9_103871</name>
</gene>
<dbReference type="SUPFAM" id="SSF55811">
    <property type="entry name" value="Nudix"/>
    <property type="match status" value="1"/>
</dbReference>
<dbReference type="Gene3D" id="3.90.79.10">
    <property type="entry name" value="Nucleoside Triphosphate Pyrophosphohydrolase"/>
    <property type="match status" value="1"/>
</dbReference>
<dbReference type="InterPro" id="IPR015797">
    <property type="entry name" value="NUDIX_hydrolase-like_dom_sf"/>
</dbReference>
<dbReference type="CDD" id="cd02883">
    <property type="entry name" value="NUDIX_Hydrolase"/>
    <property type="match status" value="1"/>
</dbReference>
<dbReference type="PROSITE" id="PS00893">
    <property type="entry name" value="NUDIX_BOX"/>
    <property type="match status" value="1"/>
</dbReference>
<dbReference type="Pfam" id="PF00293">
    <property type="entry name" value="NUDIX"/>
    <property type="match status" value="1"/>
</dbReference>
<evidence type="ECO:0000259" key="2">
    <source>
        <dbReference type="PROSITE" id="PS51462"/>
    </source>
</evidence>
<dbReference type="GO" id="GO:0016787">
    <property type="term" value="F:hydrolase activity"/>
    <property type="evidence" value="ECO:0007669"/>
    <property type="project" value="UniProtKB-KW"/>
</dbReference>
<comment type="caution">
    <text evidence="3">The sequence shown here is derived from an EMBL/GenBank/DDBJ whole genome shotgun (WGS) entry which is preliminary data.</text>
</comment>
<keyword evidence="1" id="KW-0378">Hydrolase</keyword>
<organism evidence="3">
    <name type="scientific">bioreactor metagenome</name>
    <dbReference type="NCBI Taxonomy" id="1076179"/>
    <lineage>
        <taxon>unclassified sequences</taxon>
        <taxon>metagenomes</taxon>
        <taxon>ecological metagenomes</taxon>
    </lineage>
</organism>
<dbReference type="InterPro" id="IPR020084">
    <property type="entry name" value="NUDIX_hydrolase_CS"/>
</dbReference>
<dbReference type="AlphaFoldDB" id="A0A645B1L3"/>
<dbReference type="EMBL" id="VSSQ01016068">
    <property type="protein sequence ID" value="MPM57053.1"/>
    <property type="molecule type" value="Genomic_DNA"/>
</dbReference>
<dbReference type="InterPro" id="IPR000086">
    <property type="entry name" value="NUDIX_hydrolase_dom"/>
</dbReference>